<dbReference type="Proteomes" id="UP000766986">
    <property type="component" value="Unassembled WGS sequence"/>
</dbReference>
<keyword evidence="2" id="KW-0460">Magnesium</keyword>
<evidence type="ECO:0000256" key="3">
    <source>
        <dbReference type="SAM" id="Phobius"/>
    </source>
</evidence>
<keyword evidence="6" id="KW-1185">Reference proteome</keyword>
<dbReference type="EMBL" id="JACLYZ010000024">
    <property type="protein sequence ID" value="MBM6735694.1"/>
    <property type="molecule type" value="Genomic_DNA"/>
</dbReference>
<dbReference type="InterPro" id="IPR023298">
    <property type="entry name" value="ATPase_P-typ_TM_dom_sf"/>
</dbReference>
<keyword evidence="3" id="KW-1133">Transmembrane helix</keyword>
<feature type="non-terminal residue" evidence="5">
    <location>
        <position position="183"/>
    </location>
</feature>
<feature type="domain" description="Cation-transporting P-type ATPase N-terminal" evidence="4">
    <location>
        <begin position="5"/>
        <end position="66"/>
    </location>
</feature>
<keyword evidence="3" id="KW-0812">Transmembrane</keyword>
<evidence type="ECO:0000259" key="4">
    <source>
        <dbReference type="SMART" id="SM00831"/>
    </source>
</evidence>
<dbReference type="Pfam" id="PF00690">
    <property type="entry name" value="Cation_ATPase_N"/>
    <property type="match status" value="1"/>
</dbReference>
<reference evidence="5 6" key="1">
    <citation type="journal article" date="2021" name="Sci. Rep.">
        <title>The distribution of antibiotic resistance genes in chicken gut microbiota commensals.</title>
        <authorList>
            <person name="Juricova H."/>
            <person name="Matiasovicova J."/>
            <person name="Kubasova T."/>
            <person name="Cejkova D."/>
            <person name="Rychlik I."/>
        </authorList>
    </citation>
    <scope>NUCLEOTIDE SEQUENCE [LARGE SCALE GENOMIC DNA]</scope>
    <source>
        <strain evidence="5 6">An772</strain>
    </source>
</reference>
<dbReference type="Gene3D" id="1.20.1110.10">
    <property type="entry name" value="Calcium-transporting ATPase, transmembrane domain"/>
    <property type="match status" value="1"/>
</dbReference>
<feature type="transmembrane region" description="Helical" evidence="3">
    <location>
        <begin position="50"/>
        <end position="68"/>
    </location>
</feature>
<keyword evidence="3" id="KW-0472">Membrane</keyword>
<dbReference type="InterPro" id="IPR059000">
    <property type="entry name" value="ATPase_P-type_domA"/>
</dbReference>
<comment type="caution">
    <text evidence="5">The sequence shown here is derived from an EMBL/GenBank/DDBJ whole genome shotgun (WGS) entry which is preliminary data.</text>
</comment>
<dbReference type="RefSeq" id="WP_239481211.1">
    <property type="nucleotide sequence ID" value="NZ_JACLYZ010000024.1"/>
</dbReference>
<evidence type="ECO:0000256" key="1">
    <source>
        <dbReference type="ARBA" id="ARBA00004127"/>
    </source>
</evidence>
<accession>A0ABS2E254</accession>
<dbReference type="InterPro" id="IPR008250">
    <property type="entry name" value="ATPase_P-typ_transduc_dom_A_sf"/>
</dbReference>
<dbReference type="SMART" id="SM00831">
    <property type="entry name" value="Cation_ATPase_N"/>
    <property type="match status" value="1"/>
</dbReference>
<name>A0ABS2E254_9BACT</name>
<sequence length="183" mass="20056">MSAMKENASHVGLTDEEVRRSRAEHGVNLLTPPKRPSLFKLYLEKFQDPVVKVLLVAALLSLIISIVENEYAETIGIIAAILLATGIGFFFEYDANKKFDLLNAVNEETLVKVIRNGHVQEVPRKDVVVGDLVLLETGEEMPADGTLLEAVSLQVNESNLTGEPVVSKTTVEADFDEEATYAS</sequence>
<feature type="transmembrane region" description="Helical" evidence="3">
    <location>
        <begin position="74"/>
        <end position="93"/>
    </location>
</feature>
<dbReference type="SUPFAM" id="SSF81665">
    <property type="entry name" value="Calcium ATPase, transmembrane domain M"/>
    <property type="match status" value="1"/>
</dbReference>
<dbReference type="InterPro" id="IPR004014">
    <property type="entry name" value="ATPase_P-typ_cation-transptr_N"/>
</dbReference>
<proteinExistence type="predicted"/>
<evidence type="ECO:0000256" key="2">
    <source>
        <dbReference type="ARBA" id="ARBA00022842"/>
    </source>
</evidence>
<protein>
    <submittedName>
        <fullName evidence="5">Haloacid dehalogenase</fullName>
    </submittedName>
</protein>
<organism evidence="5 6">
    <name type="scientific">Mediterranea massiliensis</name>
    <dbReference type="NCBI Taxonomy" id="1841865"/>
    <lineage>
        <taxon>Bacteria</taxon>
        <taxon>Pseudomonadati</taxon>
        <taxon>Bacteroidota</taxon>
        <taxon>Bacteroidia</taxon>
        <taxon>Bacteroidales</taxon>
        <taxon>Bacteroidaceae</taxon>
        <taxon>Mediterranea</taxon>
    </lineage>
</organism>
<dbReference type="SUPFAM" id="SSF81653">
    <property type="entry name" value="Calcium ATPase, transduction domain A"/>
    <property type="match status" value="1"/>
</dbReference>
<dbReference type="PANTHER" id="PTHR24093:SF369">
    <property type="entry name" value="CALCIUM-TRANSPORTING ATPASE"/>
    <property type="match status" value="1"/>
</dbReference>
<comment type="subcellular location">
    <subcellularLocation>
        <location evidence="1">Endomembrane system</location>
        <topology evidence="1">Multi-pass membrane protein</topology>
    </subcellularLocation>
</comment>
<evidence type="ECO:0000313" key="6">
    <source>
        <dbReference type="Proteomes" id="UP000766986"/>
    </source>
</evidence>
<dbReference type="PANTHER" id="PTHR24093">
    <property type="entry name" value="CATION TRANSPORTING ATPASE"/>
    <property type="match status" value="1"/>
</dbReference>
<dbReference type="Gene3D" id="2.70.150.10">
    <property type="entry name" value="Calcium-transporting ATPase, cytoplasmic transduction domain A"/>
    <property type="match status" value="1"/>
</dbReference>
<gene>
    <name evidence="5" type="ORF">H7U35_10760</name>
</gene>
<evidence type="ECO:0000313" key="5">
    <source>
        <dbReference type="EMBL" id="MBM6735694.1"/>
    </source>
</evidence>
<dbReference type="Pfam" id="PF00122">
    <property type="entry name" value="E1-E2_ATPase"/>
    <property type="match status" value="1"/>
</dbReference>